<dbReference type="SUPFAM" id="SSF53474">
    <property type="entry name" value="alpha/beta-Hydrolases"/>
    <property type="match status" value="1"/>
</dbReference>
<sequence>MRLATSIALALAGSLGVGAKPIAKSFAHVASVGVQIQNGTVNGIELPTFGQHFFGGIPYAAPPTRFEPSKPLQQRFPDKGFNASTYSDACWGSGDAGDVKMSEDCLSINIIRPETASSGSGLPVVLWLHGGGFYAGSSAQSSLNGSWIVQESVDMGKPIIFTSINYRLLVLGFPSGDEAHKAGIENLGLLDQRLAMQWIHENIAAFGGDPKKLTIMGESAGGTAILQHLVAYGGAEQHLFRAAIVESGSFYQVNCTHNVTEQREANWNALLAASNCTDLACLKTAPSLPEIAISFWDTFLPSIDGKLIEEHPVQLWAEKHFVNVPLLMGVNADEGTVLGTPGCNTEADIIAGVTSLNECSYVVFPDAFDSLFAAYPDDPSIGIPLNTGDGLLSSGTMDKRMNSIFNDAIEHAPRRWITSLMAEAGNPTFSYHFHQVPYNGSISIGATHATEIPYVFSNPDTIGPRERDNSLGRFMTRSWVSFIHSLSPAHTGICDAPRWPAYSKKDPRNMVFSSHGSYIETDDYRTDGIALLTEQRIKGCWSLAPKHQQ</sequence>
<keyword evidence="3" id="KW-0732">Signal</keyword>
<evidence type="ECO:0000313" key="6">
    <source>
        <dbReference type="Proteomes" id="UP001342314"/>
    </source>
</evidence>
<dbReference type="EMBL" id="BQKY01000002">
    <property type="protein sequence ID" value="GJN88189.1"/>
    <property type="molecule type" value="Genomic_DNA"/>
</dbReference>
<organism evidence="5 6">
    <name type="scientific">Rhodotorula paludigena</name>
    <dbReference type="NCBI Taxonomy" id="86838"/>
    <lineage>
        <taxon>Eukaryota</taxon>
        <taxon>Fungi</taxon>
        <taxon>Dikarya</taxon>
        <taxon>Basidiomycota</taxon>
        <taxon>Pucciniomycotina</taxon>
        <taxon>Microbotryomycetes</taxon>
        <taxon>Sporidiobolales</taxon>
        <taxon>Sporidiobolaceae</taxon>
        <taxon>Rhodotorula</taxon>
    </lineage>
</organism>
<comment type="similarity">
    <text evidence="1 3">Belongs to the type-B carboxylesterase/lipase family.</text>
</comment>
<dbReference type="InterPro" id="IPR050309">
    <property type="entry name" value="Type-B_Carboxylest/Lipase"/>
</dbReference>
<feature type="signal peptide" evidence="3">
    <location>
        <begin position="1"/>
        <end position="19"/>
    </location>
</feature>
<proteinExistence type="inferred from homology"/>
<keyword evidence="2 3" id="KW-0378">Hydrolase</keyword>
<dbReference type="InterPro" id="IPR002018">
    <property type="entry name" value="CarbesteraseB"/>
</dbReference>
<dbReference type="Proteomes" id="UP001342314">
    <property type="component" value="Unassembled WGS sequence"/>
</dbReference>
<keyword evidence="6" id="KW-1185">Reference proteome</keyword>
<dbReference type="Gene3D" id="3.40.50.1820">
    <property type="entry name" value="alpha/beta hydrolase"/>
    <property type="match status" value="1"/>
</dbReference>
<evidence type="ECO:0000259" key="4">
    <source>
        <dbReference type="Pfam" id="PF00135"/>
    </source>
</evidence>
<evidence type="ECO:0000256" key="3">
    <source>
        <dbReference type="RuleBase" id="RU361235"/>
    </source>
</evidence>
<dbReference type="InterPro" id="IPR029058">
    <property type="entry name" value="AB_hydrolase_fold"/>
</dbReference>
<evidence type="ECO:0000256" key="2">
    <source>
        <dbReference type="ARBA" id="ARBA00022801"/>
    </source>
</evidence>
<feature type="chain" id="PRO_5043094560" description="Carboxylic ester hydrolase" evidence="3">
    <location>
        <begin position="20"/>
        <end position="549"/>
    </location>
</feature>
<dbReference type="GO" id="GO:0016787">
    <property type="term" value="F:hydrolase activity"/>
    <property type="evidence" value="ECO:0007669"/>
    <property type="project" value="UniProtKB-KW"/>
</dbReference>
<gene>
    <name evidence="5" type="ORF">Rhopal_001154-T1</name>
</gene>
<feature type="domain" description="Carboxylesterase type B" evidence="4">
    <location>
        <begin position="34"/>
        <end position="515"/>
    </location>
</feature>
<dbReference type="PROSITE" id="PS00122">
    <property type="entry name" value="CARBOXYLESTERASE_B_1"/>
    <property type="match status" value="1"/>
</dbReference>
<dbReference type="AlphaFoldDB" id="A0AAV5GFS2"/>
<dbReference type="Pfam" id="PF00135">
    <property type="entry name" value="COesterase"/>
    <property type="match status" value="1"/>
</dbReference>
<dbReference type="PANTHER" id="PTHR11559">
    <property type="entry name" value="CARBOXYLESTERASE"/>
    <property type="match status" value="1"/>
</dbReference>
<name>A0AAV5GFS2_9BASI</name>
<dbReference type="EC" id="3.1.1.-" evidence="3"/>
<accession>A0AAV5GFS2</accession>
<evidence type="ECO:0000313" key="5">
    <source>
        <dbReference type="EMBL" id="GJN88189.1"/>
    </source>
</evidence>
<evidence type="ECO:0000256" key="1">
    <source>
        <dbReference type="ARBA" id="ARBA00005964"/>
    </source>
</evidence>
<reference evidence="5 6" key="1">
    <citation type="submission" date="2021-12" db="EMBL/GenBank/DDBJ databases">
        <title>High titer production of polyol ester of fatty acids by Rhodotorula paludigena BS15 towards product separation-free biomass refinery.</title>
        <authorList>
            <person name="Mano J."/>
            <person name="Ono H."/>
            <person name="Tanaka T."/>
            <person name="Naito K."/>
            <person name="Sushida H."/>
            <person name="Ike M."/>
            <person name="Tokuyasu K."/>
            <person name="Kitaoka M."/>
        </authorList>
    </citation>
    <scope>NUCLEOTIDE SEQUENCE [LARGE SCALE GENOMIC DNA]</scope>
    <source>
        <strain evidence="5 6">BS15</strain>
    </source>
</reference>
<comment type="caution">
    <text evidence="5">The sequence shown here is derived from an EMBL/GenBank/DDBJ whole genome shotgun (WGS) entry which is preliminary data.</text>
</comment>
<dbReference type="InterPro" id="IPR019826">
    <property type="entry name" value="Carboxylesterase_B_AS"/>
</dbReference>
<protein>
    <recommendedName>
        <fullName evidence="3">Carboxylic ester hydrolase</fullName>
        <ecNumber evidence="3">3.1.1.-</ecNumber>
    </recommendedName>
</protein>